<feature type="non-terminal residue" evidence="2">
    <location>
        <position position="1"/>
    </location>
</feature>
<dbReference type="AlphaFoldDB" id="A0A0K2UZ07"/>
<proteinExistence type="predicted"/>
<feature type="transmembrane region" description="Helical" evidence="1">
    <location>
        <begin position="51"/>
        <end position="69"/>
    </location>
</feature>
<evidence type="ECO:0000313" key="2">
    <source>
        <dbReference type="EMBL" id="CDW42941.1"/>
    </source>
</evidence>
<reference evidence="2" key="1">
    <citation type="submission" date="2014-05" db="EMBL/GenBank/DDBJ databases">
        <authorList>
            <person name="Chronopoulou M."/>
        </authorList>
    </citation>
    <scope>NUCLEOTIDE SEQUENCE</scope>
    <source>
        <tissue evidence="2">Whole organism</tissue>
    </source>
</reference>
<sequence length="88" mass="10861">KHKTYDKEHKSLRKTIRKIFTKHNFKNIQNRSTFFRDFWILKLQYIFPDNVNVILIIYFILFITIDENITIHRYEKKPKTTKKLTCSP</sequence>
<accession>A0A0K2UZ07</accession>
<protein>
    <submittedName>
        <fullName evidence="2">Uncharacterized protein</fullName>
    </submittedName>
</protein>
<name>A0A0K2UZ07_LEPSM</name>
<evidence type="ECO:0000256" key="1">
    <source>
        <dbReference type="SAM" id="Phobius"/>
    </source>
</evidence>
<dbReference type="EMBL" id="HACA01025580">
    <property type="protein sequence ID" value="CDW42941.1"/>
    <property type="molecule type" value="Transcribed_RNA"/>
</dbReference>
<keyword evidence="1" id="KW-1133">Transmembrane helix</keyword>
<keyword evidence="1" id="KW-0472">Membrane</keyword>
<keyword evidence="1" id="KW-0812">Transmembrane</keyword>
<organism evidence="2">
    <name type="scientific">Lepeophtheirus salmonis</name>
    <name type="common">Salmon louse</name>
    <name type="synonym">Caligus salmonis</name>
    <dbReference type="NCBI Taxonomy" id="72036"/>
    <lineage>
        <taxon>Eukaryota</taxon>
        <taxon>Metazoa</taxon>
        <taxon>Ecdysozoa</taxon>
        <taxon>Arthropoda</taxon>
        <taxon>Crustacea</taxon>
        <taxon>Multicrustacea</taxon>
        <taxon>Hexanauplia</taxon>
        <taxon>Copepoda</taxon>
        <taxon>Siphonostomatoida</taxon>
        <taxon>Caligidae</taxon>
        <taxon>Lepeophtheirus</taxon>
    </lineage>
</organism>